<keyword evidence="2" id="KW-1185">Reference proteome</keyword>
<feature type="transmembrane region" description="Helical" evidence="1">
    <location>
        <begin position="67"/>
        <end position="88"/>
    </location>
</feature>
<sequence length="99" mass="11086">MTDHNLQPNGTRISLSFGCAPSIAFRSNDDYGSKDHGTVRFRLLQNLRRAQIELSTSTCMMVMIVRMLVMMTTTICMAVTMVAVTMTMPMHVPVKNENS</sequence>
<accession>A0A915L4F9</accession>
<dbReference type="Proteomes" id="UP000887565">
    <property type="component" value="Unplaced"/>
</dbReference>
<evidence type="ECO:0000256" key="1">
    <source>
        <dbReference type="SAM" id="Phobius"/>
    </source>
</evidence>
<reference evidence="3" key="1">
    <citation type="submission" date="2022-11" db="UniProtKB">
        <authorList>
            <consortium name="WormBaseParasite"/>
        </authorList>
    </citation>
    <scope>IDENTIFICATION</scope>
</reference>
<protein>
    <submittedName>
        <fullName evidence="3">Uncharacterized protein</fullName>
    </submittedName>
</protein>
<evidence type="ECO:0000313" key="3">
    <source>
        <dbReference type="WBParaSite" id="nRc.2.0.1.t45954-RA"/>
    </source>
</evidence>
<dbReference type="AlphaFoldDB" id="A0A915L4F9"/>
<name>A0A915L4F9_ROMCU</name>
<keyword evidence="1" id="KW-1133">Transmembrane helix</keyword>
<evidence type="ECO:0000313" key="2">
    <source>
        <dbReference type="Proteomes" id="UP000887565"/>
    </source>
</evidence>
<organism evidence="2 3">
    <name type="scientific">Romanomermis culicivorax</name>
    <name type="common">Nematode worm</name>
    <dbReference type="NCBI Taxonomy" id="13658"/>
    <lineage>
        <taxon>Eukaryota</taxon>
        <taxon>Metazoa</taxon>
        <taxon>Ecdysozoa</taxon>
        <taxon>Nematoda</taxon>
        <taxon>Enoplea</taxon>
        <taxon>Dorylaimia</taxon>
        <taxon>Mermithida</taxon>
        <taxon>Mermithoidea</taxon>
        <taxon>Mermithidae</taxon>
        <taxon>Romanomermis</taxon>
    </lineage>
</organism>
<proteinExistence type="predicted"/>
<keyword evidence="1" id="KW-0472">Membrane</keyword>
<keyword evidence="1" id="KW-0812">Transmembrane</keyword>
<dbReference type="WBParaSite" id="nRc.2.0.1.t45954-RA">
    <property type="protein sequence ID" value="nRc.2.0.1.t45954-RA"/>
    <property type="gene ID" value="nRc.2.0.1.g45954"/>
</dbReference>